<reference evidence="1" key="1">
    <citation type="submission" date="2022-04" db="EMBL/GenBank/DDBJ databases">
        <title>A functionally conserved STORR gene fusion in Papaver species that diverged 16.8 million years ago.</title>
        <authorList>
            <person name="Catania T."/>
        </authorList>
    </citation>
    <scope>NUCLEOTIDE SEQUENCE</scope>
    <source>
        <strain evidence="1">S-188037</strain>
    </source>
</reference>
<gene>
    <name evidence="1" type="ORF">MKW98_006441</name>
</gene>
<keyword evidence="2" id="KW-1185">Reference proteome</keyword>
<name>A0AAD4SFY3_9MAGN</name>
<dbReference type="Proteomes" id="UP001202328">
    <property type="component" value="Unassembled WGS sequence"/>
</dbReference>
<evidence type="ECO:0000313" key="2">
    <source>
        <dbReference type="Proteomes" id="UP001202328"/>
    </source>
</evidence>
<dbReference type="AlphaFoldDB" id="A0AAD4SFY3"/>
<accession>A0AAD4SFY3</accession>
<dbReference type="Gene3D" id="3.40.50.980">
    <property type="match status" value="1"/>
</dbReference>
<comment type="caution">
    <text evidence="1">The sequence shown here is derived from an EMBL/GenBank/DDBJ whole genome shotgun (WGS) entry which is preliminary data.</text>
</comment>
<dbReference type="EMBL" id="JAJJMB010010911">
    <property type="protein sequence ID" value="KAI3905807.1"/>
    <property type="molecule type" value="Genomic_DNA"/>
</dbReference>
<proteinExistence type="predicted"/>
<protein>
    <submittedName>
        <fullName evidence="1">Uncharacterized protein</fullName>
    </submittedName>
</protein>
<evidence type="ECO:0000313" key="1">
    <source>
        <dbReference type="EMBL" id="KAI3905807.1"/>
    </source>
</evidence>
<sequence length="69" mass="7847">MRSNNTIWVIAMKFYYRVLRSGVAPLGKDTMEECARNLPEATIIEGYGITETWGIVSFESRYEGVRTPA</sequence>
<organism evidence="1 2">
    <name type="scientific">Papaver atlanticum</name>
    <dbReference type="NCBI Taxonomy" id="357466"/>
    <lineage>
        <taxon>Eukaryota</taxon>
        <taxon>Viridiplantae</taxon>
        <taxon>Streptophyta</taxon>
        <taxon>Embryophyta</taxon>
        <taxon>Tracheophyta</taxon>
        <taxon>Spermatophyta</taxon>
        <taxon>Magnoliopsida</taxon>
        <taxon>Ranunculales</taxon>
        <taxon>Papaveraceae</taxon>
        <taxon>Papaveroideae</taxon>
        <taxon>Papaver</taxon>
    </lineage>
</organism>
<dbReference type="SUPFAM" id="SSF56801">
    <property type="entry name" value="Acetyl-CoA synthetase-like"/>
    <property type="match status" value="1"/>
</dbReference>